<evidence type="ECO:0000313" key="2">
    <source>
        <dbReference type="EMBL" id="SCY32277.1"/>
    </source>
</evidence>
<feature type="domain" description="Fido" evidence="1">
    <location>
        <begin position="174"/>
        <end position="306"/>
    </location>
</feature>
<dbReference type="AlphaFoldDB" id="A0A1G5EZ84"/>
<protein>
    <submittedName>
        <fullName evidence="2">Fic/DOC family protein</fullName>
    </submittedName>
</protein>
<sequence length="313" mass="35543">MDNKLETIKSLLQDKADLQARLNLIPYDGSPEVKENSSGKYLYIRKRVNGKLTSTYVDVYSDNLYQLLLRNAREARELKKSIRKIDKQLAEVGYSPTELSADVVMNLDFARANMKSNIYDQAVLEGVATTFPQTEEILEKGIVNGMTADDVQKILNLKHSWEFILDQDVIQAETDYHLLCHVAKLVNEGFFSYGGKIRSVPVTIGGTSYVPPIPIESMVIENINEIRSSDKVDIDKAIELCMYCMKTQVFVDGNKRASVIFANHYLISHGQGLLVIPEKDVPEFKKLLVAYYEGEDINVIATFLKEKCWKRMD</sequence>
<accession>A0A1G5EZ84</accession>
<dbReference type="Pfam" id="PF02661">
    <property type="entry name" value="Fic"/>
    <property type="match status" value="1"/>
</dbReference>
<evidence type="ECO:0000259" key="1">
    <source>
        <dbReference type="PROSITE" id="PS51459"/>
    </source>
</evidence>
<dbReference type="PROSITE" id="PS51459">
    <property type="entry name" value="FIDO"/>
    <property type="match status" value="1"/>
</dbReference>
<dbReference type="OrthoDB" id="9807853at2"/>
<dbReference type="EMBL" id="FMUR01000012">
    <property type="protein sequence ID" value="SCY32277.1"/>
    <property type="molecule type" value="Genomic_DNA"/>
</dbReference>
<name>A0A1G5EZ84_9FIRM</name>
<evidence type="ECO:0000313" key="3">
    <source>
        <dbReference type="Proteomes" id="UP000183047"/>
    </source>
</evidence>
<dbReference type="InterPro" id="IPR036597">
    <property type="entry name" value="Fido-like_dom_sf"/>
</dbReference>
<keyword evidence="3" id="KW-1185">Reference proteome</keyword>
<dbReference type="Proteomes" id="UP000183047">
    <property type="component" value="Unassembled WGS sequence"/>
</dbReference>
<dbReference type="InterPro" id="IPR003812">
    <property type="entry name" value="Fido"/>
</dbReference>
<proteinExistence type="predicted"/>
<dbReference type="SUPFAM" id="SSF140931">
    <property type="entry name" value="Fic-like"/>
    <property type="match status" value="1"/>
</dbReference>
<dbReference type="RefSeq" id="WP_024865252.1">
    <property type="nucleotide sequence ID" value="NZ_FMUR01000012.1"/>
</dbReference>
<gene>
    <name evidence="2" type="ORF">SAMN02910451_02179</name>
</gene>
<organism evidence="2 3">
    <name type="scientific">Butyrivibrio hungatei</name>
    <dbReference type="NCBI Taxonomy" id="185008"/>
    <lineage>
        <taxon>Bacteria</taxon>
        <taxon>Bacillati</taxon>
        <taxon>Bacillota</taxon>
        <taxon>Clostridia</taxon>
        <taxon>Lachnospirales</taxon>
        <taxon>Lachnospiraceae</taxon>
        <taxon>Butyrivibrio</taxon>
    </lineage>
</organism>
<reference evidence="3" key="1">
    <citation type="submission" date="2016-10" db="EMBL/GenBank/DDBJ databases">
        <authorList>
            <person name="Varghese N."/>
            <person name="Submissions S."/>
        </authorList>
    </citation>
    <scope>NUCLEOTIDE SEQUENCE [LARGE SCALE GENOMIC DNA]</scope>
    <source>
        <strain evidence="3">XBD2006</strain>
    </source>
</reference>
<dbReference type="Pfam" id="PF20586">
    <property type="entry name" value="DUF6788"/>
    <property type="match status" value="1"/>
</dbReference>
<dbReference type="InterPro" id="IPR046738">
    <property type="entry name" value="DUF6788"/>
</dbReference>
<dbReference type="Gene3D" id="1.10.3290.10">
    <property type="entry name" value="Fido-like domain"/>
    <property type="match status" value="1"/>
</dbReference>